<sequence length="149" mass="17020">MACVRPDQASYCRQHRSGRVLPLRILFAALFTCMHAPGTKRSPGSDGPRSRKPEHTPVTRHFALIHYTRSKTSTRLICKQVWALQDLTQFVFKTRYSVVSQWRDMKAVKLSVLGGWARGLRSLPTWLAKLSCKLVKQATRHVKQHPAID</sequence>
<gene>
    <name evidence="1" type="ORF">IF1G_02184</name>
</gene>
<dbReference type="Proteomes" id="UP000315783">
    <property type="component" value="Unassembled WGS sequence"/>
</dbReference>
<name>A0A545VEA4_9HYPO</name>
<evidence type="ECO:0000313" key="2">
    <source>
        <dbReference type="Proteomes" id="UP000315783"/>
    </source>
</evidence>
<dbReference type="AlphaFoldDB" id="A0A545VEA4"/>
<accession>A0A545VEA4</accession>
<reference evidence="1 2" key="1">
    <citation type="journal article" date="2019" name="Appl. Microbiol. Biotechnol.">
        <title>Genome sequence of Isaria javanica and comparative genome analysis insights into family S53 peptidase evolution in fungal entomopathogens.</title>
        <authorList>
            <person name="Lin R."/>
            <person name="Zhang X."/>
            <person name="Xin B."/>
            <person name="Zou M."/>
            <person name="Gao Y."/>
            <person name="Qin F."/>
            <person name="Hu Q."/>
            <person name="Xie B."/>
            <person name="Cheng X."/>
        </authorList>
    </citation>
    <scope>NUCLEOTIDE SEQUENCE [LARGE SCALE GENOMIC DNA]</scope>
    <source>
        <strain evidence="1 2">IJ1G</strain>
    </source>
</reference>
<dbReference type="EMBL" id="SPUK01000002">
    <property type="protein sequence ID" value="TQV99969.1"/>
    <property type="molecule type" value="Genomic_DNA"/>
</dbReference>
<proteinExistence type="predicted"/>
<evidence type="ECO:0000313" key="1">
    <source>
        <dbReference type="EMBL" id="TQV99969.1"/>
    </source>
</evidence>
<organism evidence="1 2">
    <name type="scientific">Cordyceps javanica</name>
    <dbReference type="NCBI Taxonomy" id="43265"/>
    <lineage>
        <taxon>Eukaryota</taxon>
        <taxon>Fungi</taxon>
        <taxon>Dikarya</taxon>
        <taxon>Ascomycota</taxon>
        <taxon>Pezizomycotina</taxon>
        <taxon>Sordariomycetes</taxon>
        <taxon>Hypocreomycetidae</taxon>
        <taxon>Hypocreales</taxon>
        <taxon>Cordycipitaceae</taxon>
        <taxon>Cordyceps</taxon>
    </lineage>
</organism>
<keyword evidence="2" id="KW-1185">Reference proteome</keyword>
<protein>
    <submittedName>
        <fullName evidence="1">Uncharacterized protein</fullName>
    </submittedName>
</protein>
<comment type="caution">
    <text evidence="1">The sequence shown here is derived from an EMBL/GenBank/DDBJ whole genome shotgun (WGS) entry which is preliminary data.</text>
</comment>